<feature type="non-terminal residue" evidence="1">
    <location>
        <position position="296"/>
    </location>
</feature>
<name>X1M4V8_9ZZZZ</name>
<evidence type="ECO:0000313" key="1">
    <source>
        <dbReference type="EMBL" id="GAI26637.1"/>
    </source>
</evidence>
<gene>
    <name evidence="1" type="ORF">S06H3_26132</name>
</gene>
<dbReference type="EMBL" id="BARV01015080">
    <property type="protein sequence ID" value="GAI26637.1"/>
    <property type="molecule type" value="Genomic_DNA"/>
</dbReference>
<comment type="caution">
    <text evidence="1">The sequence shown here is derived from an EMBL/GenBank/DDBJ whole genome shotgun (WGS) entry which is preliminary data.</text>
</comment>
<feature type="non-terminal residue" evidence="1">
    <location>
        <position position="1"/>
    </location>
</feature>
<organism evidence="1">
    <name type="scientific">marine sediment metagenome</name>
    <dbReference type="NCBI Taxonomy" id="412755"/>
    <lineage>
        <taxon>unclassified sequences</taxon>
        <taxon>metagenomes</taxon>
        <taxon>ecological metagenomes</taxon>
    </lineage>
</organism>
<dbReference type="AlphaFoldDB" id="X1M4V8"/>
<proteinExistence type="predicted"/>
<reference evidence="1" key="1">
    <citation type="journal article" date="2014" name="Front. Microbiol.">
        <title>High frequency of phylogenetically diverse reductive dehalogenase-homologous genes in deep subseafloor sedimentary metagenomes.</title>
        <authorList>
            <person name="Kawai M."/>
            <person name="Futagami T."/>
            <person name="Toyoda A."/>
            <person name="Takaki Y."/>
            <person name="Nishi S."/>
            <person name="Hori S."/>
            <person name="Arai W."/>
            <person name="Tsubouchi T."/>
            <person name="Morono Y."/>
            <person name="Uchiyama I."/>
            <person name="Ito T."/>
            <person name="Fujiyama A."/>
            <person name="Inagaki F."/>
            <person name="Takami H."/>
        </authorList>
    </citation>
    <scope>NUCLEOTIDE SEQUENCE</scope>
    <source>
        <strain evidence="1">Expedition CK06-06</strain>
    </source>
</reference>
<sequence length="296" mass="33378">ISRFKQFEVQLTIDLDPEFDTLFPVKDWGLDYKKIQAKQAAAAKKLAKNWSSWNAKDVAERIVWYEMEARAAGLTWPRWSPFVAEIIASKVQSPSTWAHAFIKAGADSDLVIPFLQATASTADPEYSELLKVCLSEPRLQFAGISVGLTAPVPPEDLLPMIMSALDDRFNNWIEVECMRLHVPDDRLVALLAHTDCSVAAAAAIGEWEATPRGTVRESFKDLWRTAIINGLERQYEGKEIFSKDPSLAFEWLQLRIKDKRGFSYCSDDLRNIALQVIGLEQRKSLLAQIGDGFWDS</sequence>
<protein>
    <submittedName>
        <fullName evidence="1">Uncharacterized protein</fullName>
    </submittedName>
</protein>
<accession>X1M4V8</accession>